<keyword evidence="1" id="KW-0134">Cell wall</keyword>
<organism evidence="7 8">
    <name type="scientific">Nonomuraea turkmeniaca</name>
    <dbReference type="NCBI Taxonomy" id="103838"/>
    <lineage>
        <taxon>Bacteria</taxon>
        <taxon>Bacillati</taxon>
        <taxon>Actinomycetota</taxon>
        <taxon>Actinomycetes</taxon>
        <taxon>Streptosporangiales</taxon>
        <taxon>Streptosporangiaceae</taxon>
        <taxon>Nonomuraea</taxon>
    </lineage>
</organism>
<sequence>MAAGGASWPVRICAGSANSRESANHERARLPSTGATSVFVSIAALLLSFATGYVFSARRLMTMSRRRTSPQRRCLG</sequence>
<dbReference type="Proteomes" id="UP000309128">
    <property type="component" value="Unassembled WGS sequence"/>
</dbReference>
<keyword evidence="4" id="KW-0572">Peptidoglycan-anchor</keyword>
<evidence type="ECO:0000313" key="8">
    <source>
        <dbReference type="Proteomes" id="UP000309128"/>
    </source>
</evidence>
<keyword evidence="5" id="KW-0812">Transmembrane</keyword>
<evidence type="ECO:0000256" key="2">
    <source>
        <dbReference type="ARBA" id="ARBA00022525"/>
    </source>
</evidence>
<gene>
    <name evidence="7" type="ORF">ETD86_24615</name>
</gene>
<name>A0A5S4FDU3_9ACTN</name>
<evidence type="ECO:0000256" key="4">
    <source>
        <dbReference type="ARBA" id="ARBA00023088"/>
    </source>
</evidence>
<dbReference type="EMBL" id="VCKY01000086">
    <property type="protein sequence ID" value="TMR16676.1"/>
    <property type="molecule type" value="Genomic_DNA"/>
</dbReference>
<feature type="transmembrane region" description="Helical" evidence="5">
    <location>
        <begin position="38"/>
        <end position="57"/>
    </location>
</feature>
<keyword evidence="3" id="KW-0732">Signal</keyword>
<reference evidence="7 8" key="1">
    <citation type="submission" date="2019-05" db="EMBL/GenBank/DDBJ databases">
        <title>Draft genome sequence of Nonomuraea turkmeniaca DSM 43926.</title>
        <authorList>
            <person name="Saricaoglu S."/>
            <person name="Isik K."/>
        </authorList>
    </citation>
    <scope>NUCLEOTIDE SEQUENCE [LARGE SCALE GENOMIC DNA]</scope>
    <source>
        <strain evidence="7 8">DSM 43926</strain>
    </source>
</reference>
<keyword evidence="5" id="KW-1133">Transmembrane helix</keyword>
<dbReference type="AlphaFoldDB" id="A0A5S4FDU3"/>
<keyword evidence="2" id="KW-0964">Secreted</keyword>
<dbReference type="Pfam" id="PF00746">
    <property type="entry name" value="Gram_pos_anchor"/>
    <property type="match status" value="1"/>
</dbReference>
<keyword evidence="8" id="KW-1185">Reference proteome</keyword>
<proteinExistence type="predicted"/>
<evidence type="ECO:0000259" key="6">
    <source>
        <dbReference type="Pfam" id="PF00746"/>
    </source>
</evidence>
<dbReference type="InterPro" id="IPR019931">
    <property type="entry name" value="LPXTG_anchor"/>
</dbReference>
<evidence type="ECO:0000256" key="5">
    <source>
        <dbReference type="SAM" id="Phobius"/>
    </source>
</evidence>
<protein>
    <submittedName>
        <fullName evidence="7">LPXTG cell wall anchor domain-containing protein</fullName>
    </submittedName>
</protein>
<feature type="domain" description="Gram-positive cocci surface proteins LPxTG" evidence="6">
    <location>
        <begin position="28"/>
        <end position="59"/>
    </location>
</feature>
<evidence type="ECO:0000256" key="3">
    <source>
        <dbReference type="ARBA" id="ARBA00022729"/>
    </source>
</evidence>
<evidence type="ECO:0000256" key="1">
    <source>
        <dbReference type="ARBA" id="ARBA00022512"/>
    </source>
</evidence>
<comment type="caution">
    <text evidence="7">The sequence shown here is derived from an EMBL/GenBank/DDBJ whole genome shotgun (WGS) entry which is preliminary data.</text>
</comment>
<keyword evidence="5" id="KW-0472">Membrane</keyword>
<evidence type="ECO:0000313" key="7">
    <source>
        <dbReference type="EMBL" id="TMR16676.1"/>
    </source>
</evidence>
<dbReference type="NCBIfam" id="TIGR01167">
    <property type="entry name" value="LPXTG_anchor"/>
    <property type="match status" value="1"/>
</dbReference>
<accession>A0A5S4FDU3</accession>